<keyword evidence="1" id="KW-0732">Signal</keyword>
<evidence type="ECO:0000313" key="4">
    <source>
        <dbReference type="Proteomes" id="UP000198900"/>
    </source>
</evidence>
<dbReference type="PROSITE" id="PS50914">
    <property type="entry name" value="BON"/>
    <property type="match status" value="1"/>
</dbReference>
<dbReference type="EMBL" id="FNDI01000003">
    <property type="protein sequence ID" value="SDH25800.1"/>
    <property type="molecule type" value="Genomic_DNA"/>
</dbReference>
<evidence type="ECO:0000256" key="1">
    <source>
        <dbReference type="SAM" id="SignalP"/>
    </source>
</evidence>
<dbReference type="Pfam" id="PF04972">
    <property type="entry name" value="BON"/>
    <property type="match status" value="1"/>
</dbReference>
<gene>
    <name evidence="3" type="ORF">SAMN04487926_103106</name>
</gene>
<accession>A0A7Z7B4I0</accession>
<name>A0A7Z7B4I0_9BURK</name>
<feature type="chain" id="PRO_5031492739" evidence="1">
    <location>
        <begin position="26"/>
        <end position="121"/>
    </location>
</feature>
<dbReference type="Gene3D" id="3.30.1340.30">
    <property type="match status" value="1"/>
</dbReference>
<feature type="signal peptide" evidence="1">
    <location>
        <begin position="1"/>
        <end position="25"/>
    </location>
</feature>
<dbReference type="AlphaFoldDB" id="A0A7Z7B4I0"/>
<dbReference type="PANTHER" id="PTHR34606">
    <property type="entry name" value="BON DOMAIN-CONTAINING PROTEIN"/>
    <property type="match status" value="1"/>
</dbReference>
<feature type="domain" description="BON" evidence="2">
    <location>
        <begin position="50"/>
        <end position="118"/>
    </location>
</feature>
<dbReference type="PANTHER" id="PTHR34606:SF15">
    <property type="entry name" value="BON DOMAIN-CONTAINING PROTEIN"/>
    <property type="match status" value="1"/>
</dbReference>
<evidence type="ECO:0000313" key="3">
    <source>
        <dbReference type="EMBL" id="SDH25800.1"/>
    </source>
</evidence>
<proteinExistence type="predicted"/>
<keyword evidence="4" id="KW-1185">Reference proteome</keyword>
<dbReference type="Proteomes" id="UP000198900">
    <property type="component" value="Unassembled WGS sequence"/>
</dbReference>
<protein>
    <submittedName>
        <fullName evidence="3">BON domain-containing protein</fullName>
    </submittedName>
</protein>
<sequence length="121" mass="12379">MKVIQAVVCSVVLCSVMSPTVSVLAQPSSSGAEASAPTTTASDAKAAKAANKALRKAVIRQLSRTPGLDVGGINVIAKTGVVTLLGVVPDTRQIELAGQIAQEVRGVTEVRNTLTLQTNGR</sequence>
<dbReference type="InterPro" id="IPR007055">
    <property type="entry name" value="BON_dom"/>
</dbReference>
<organism evidence="3 4">
    <name type="scientific">Paraburkholderia steynii</name>
    <dbReference type="NCBI Taxonomy" id="1245441"/>
    <lineage>
        <taxon>Bacteria</taxon>
        <taxon>Pseudomonadati</taxon>
        <taxon>Pseudomonadota</taxon>
        <taxon>Betaproteobacteria</taxon>
        <taxon>Burkholderiales</taxon>
        <taxon>Burkholderiaceae</taxon>
        <taxon>Paraburkholderia</taxon>
    </lineage>
</organism>
<reference evidence="3" key="1">
    <citation type="submission" date="2016-10" db="EMBL/GenBank/DDBJ databases">
        <authorList>
            <person name="Varghese N."/>
            <person name="Submissions S."/>
        </authorList>
    </citation>
    <scope>NUCLEOTIDE SEQUENCE [LARGE SCALE GENOMIC DNA]</scope>
    <source>
        <strain evidence="3">YR281</strain>
    </source>
</reference>
<comment type="caution">
    <text evidence="3">The sequence shown here is derived from an EMBL/GenBank/DDBJ whole genome shotgun (WGS) entry which is preliminary data.</text>
</comment>
<evidence type="ECO:0000259" key="2">
    <source>
        <dbReference type="PROSITE" id="PS50914"/>
    </source>
</evidence>
<dbReference type="InterPro" id="IPR051686">
    <property type="entry name" value="Lipoprotein_DolP"/>
</dbReference>